<keyword evidence="2" id="KW-0732">Signal</keyword>
<dbReference type="Proteomes" id="UP000199417">
    <property type="component" value="Unassembled WGS sequence"/>
</dbReference>
<accession>A0A1G6SMN9</accession>
<evidence type="ECO:0000313" key="3">
    <source>
        <dbReference type="EMBL" id="SDD17477.1"/>
    </source>
</evidence>
<protein>
    <submittedName>
        <fullName evidence="3">Trypsin-like peptidase domain-containing protein</fullName>
    </submittedName>
</protein>
<evidence type="ECO:0000313" key="4">
    <source>
        <dbReference type="Proteomes" id="UP000199417"/>
    </source>
</evidence>
<keyword evidence="4" id="KW-1185">Reference proteome</keyword>
<organism evidence="3 4">
    <name type="scientific">Rhodococcus tukisamuensis</name>
    <dbReference type="NCBI Taxonomy" id="168276"/>
    <lineage>
        <taxon>Bacteria</taxon>
        <taxon>Bacillati</taxon>
        <taxon>Actinomycetota</taxon>
        <taxon>Actinomycetes</taxon>
        <taxon>Mycobacteriales</taxon>
        <taxon>Nocardiaceae</taxon>
        <taxon>Rhodococcus</taxon>
    </lineage>
</organism>
<feature type="chain" id="PRO_5011511825" evidence="2">
    <location>
        <begin position="29"/>
        <end position="433"/>
    </location>
</feature>
<gene>
    <name evidence="3" type="ORF">SAMN05444580_103178</name>
</gene>
<dbReference type="RefSeq" id="WP_139191151.1">
    <property type="nucleotide sequence ID" value="NZ_FNAB01000003.1"/>
</dbReference>
<sequence length="433" mass="44487">MRTLTGVSWAVAVTTAAALLATSAPASAGSAEAPVLGTSGSASTGSASTTSTAPYERPAMVAAGSGYAAELQDAVNYWTVDRLAIAGLSDDDISEAGGGINGQGSDVIVEPTAGGDALSATYTGSGLIRKTAGKLFLKRSKVGTTDYFWSSCSANVVESANQSVVLTAAHCFESNSANWDFGTELENVATDRAVFIPGFNGAALARYVLGTPEGSGALPGTDIAPYGVWGVTRQWITSEWRVDPSQFGDGPGHDMAAFLVDSPTDSRPIQQVTGGQQVGFNLPQGKVLTGFGYPADNTKSWYAPPFVNGVPTRTGAANSHGVPSALQRSYDGRTLKVSSGQTTGITSKYLDVLPAAISPGASGGPWFEQYDPATGTGIQVGVTSHFVNPDGGLPVFETVITGGDSAQPHMSAAHFTDQEKDVYDLAQAQVVPN</sequence>
<name>A0A1G6SMN9_9NOCA</name>
<dbReference type="InterPro" id="IPR009003">
    <property type="entry name" value="Peptidase_S1_PA"/>
</dbReference>
<dbReference type="SUPFAM" id="SSF50494">
    <property type="entry name" value="Trypsin-like serine proteases"/>
    <property type="match status" value="1"/>
</dbReference>
<proteinExistence type="predicted"/>
<dbReference type="EMBL" id="FNAB01000003">
    <property type="protein sequence ID" value="SDD17477.1"/>
    <property type="molecule type" value="Genomic_DNA"/>
</dbReference>
<dbReference type="Gene3D" id="2.40.10.10">
    <property type="entry name" value="Trypsin-like serine proteases"/>
    <property type="match status" value="2"/>
</dbReference>
<dbReference type="AlphaFoldDB" id="A0A1G6SMN9"/>
<evidence type="ECO:0000256" key="2">
    <source>
        <dbReference type="SAM" id="SignalP"/>
    </source>
</evidence>
<reference evidence="3 4" key="1">
    <citation type="submission" date="2016-10" db="EMBL/GenBank/DDBJ databases">
        <authorList>
            <person name="de Groot N.N."/>
        </authorList>
    </citation>
    <scope>NUCLEOTIDE SEQUENCE [LARGE SCALE GENOMIC DNA]</scope>
    <source>
        <strain evidence="3 4">JCM 11308</strain>
    </source>
</reference>
<dbReference type="InterPro" id="IPR043504">
    <property type="entry name" value="Peptidase_S1_PA_chymotrypsin"/>
</dbReference>
<feature type="signal peptide" evidence="2">
    <location>
        <begin position="1"/>
        <end position="28"/>
    </location>
</feature>
<evidence type="ECO:0000256" key="1">
    <source>
        <dbReference type="SAM" id="MobiDB-lite"/>
    </source>
</evidence>
<feature type="region of interest" description="Disordered" evidence="1">
    <location>
        <begin position="31"/>
        <end position="52"/>
    </location>
</feature>